<evidence type="ECO:0000259" key="7">
    <source>
        <dbReference type="Pfam" id="PF17777"/>
    </source>
</evidence>
<protein>
    <recommendedName>
        <fullName evidence="6">Ribosome assembly factor mrt4</fullName>
    </recommendedName>
</protein>
<organism evidence="8">
    <name type="scientific">Strongyloides stercoralis</name>
    <name type="common">Threadworm</name>
    <dbReference type="NCBI Taxonomy" id="6248"/>
    <lineage>
        <taxon>Eukaryota</taxon>
        <taxon>Metazoa</taxon>
        <taxon>Ecdysozoa</taxon>
        <taxon>Nematoda</taxon>
        <taxon>Chromadorea</taxon>
        <taxon>Rhabditida</taxon>
        <taxon>Tylenchina</taxon>
        <taxon>Panagrolaimomorpha</taxon>
        <taxon>Strongyloidoidea</taxon>
        <taxon>Strongyloididae</taxon>
        <taxon>Strongyloides</taxon>
    </lineage>
</organism>
<dbReference type="STRING" id="6248.A0A0K0DY59"/>
<dbReference type="GO" id="GO:0030687">
    <property type="term" value="C:preribosome, large subunit precursor"/>
    <property type="evidence" value="ECO:0007669"/>
    <property type="project" value="TreeGrafter"/>
</dbReference>
<evidence type="ECO:0000256" key="5">
    <source>
        <dbReference type="ARBA" id="ARBA00023242"/>
    </source>
</evidence>
<evidence type="ECO:0000313" key="8">
    <source>
        <dbReference type="WBParaSite" id="SSTP_0000217400.1"/>
    </source>
</evidence>
<dbReference type="GO" id="GO:0003723">
    <property type="term" value="F:RNA binding"/>
    <property type="evidence" value="ECO:0007669"/>
    <property type="project" value="TreeGrafter"/>
</dbReference>
<reference evidence="8" key="1">
    <citation type="submission" date="2015-08" db="UniProtKB">
        <authorList>
            <consortium name="WormBaseParasite"/>
        </authorList>
    </citation>
    <scope>IDENTIFICATION</scope>
</reference>
<dbReference type="Gene3D" id="3.30.70.1730">
    <property type="match status" value="1"/>
</dbReference>
<dbReference type="Gene3D" id="3.90.105.20">
    <property type="match status" value="1"/>
</dbReference>
<keyword evidence="5 6" id="KW-0539">Nucleus</keyword>
<comment type="subcellular location">
    <subcellularLocation>
        <location evidence="6">Cytoplasm</location>
    </subcellularLocation>
    <subcellularLocation>
        <location evidence="6">Nucleus</location>
        <location evidence="6">Nucleolus</location>
    </subcellularLocation>
</comment>
<keyword evidence="4 6" id="KW-0963">Cytoplasm</keyword>
<dbReference type="Pfam" id="PF00466">
    <property type="entry name" value="Ribosomal_L10"/>
    <property type="match status" value="1"/>
</dbReference>
<dbReference type="GO" id="GO:0000027">
    <property type="term" value="P:ribosomal large subunit assembly"/>
    <property type="evidence" value="ECO:0007669"/>
    <property type="project" value="InterPro"/>
</dbReference>
<evidence type="ECO:0000256" key="6">
    <source>
        <dbReference type="RuleBase" id="RU364039"/>
    </source>
</evidence>
<dbReference type="WBParaSite" id="SSTP_0000217400.1">
    <property type="protein sequence ID" value="SSTP_0000217400.1"/>
    <property type="gene ID" value="SSTP_0000217400"/>
</dbReference>
<dbReference type="InterPro" id="IPR001790">
    <property type="entry name" value="Ribosomal_uL10"/>
</dbReference>
<evidence type="ECO:0000256" key="4">
    <source>
        <dbReference type="ARBA" id="ARBA00022490"/>
    </source>
</evidence>
<dbReference type="CDD" id="cd05796">
    <property type="entry name" value="Ribosomal_P0_like"/>
    <property type="match status" value="1"/>
</dbReference>
<comment type="similarity">
    <text evidence="2 6">Belongs to the universal ribosomal protein uL10 family.</text>
</comment>
<evidence type="ECO:0000256" key="3">
    <source>
        <dbReference type="ARBA" id="ARBA00011117"/>
    </source>
</evidence>
<keyword evidence="6" id="KW-0690">Ribosome biogenesis</keyword>
<dbReference type="InterPro" id="IPR040637">
    <property type="entry name" value="Ribosomal_uL10-like_insert"/>
</dbReference>
<dbReference type="GO" id="GO:0005737">
    <property type="term" value="C:cytoplasm"/>
    <property type="evidence" value="ECO:0007669"/>
    <property type="project" value="UniProtKB-SubCell"/>
</dbReference>
<dbReference type="InterPro" id="IPR043141">
    <property type="entry name" value="Ribosomal_uL10-like_sf"/>
</dbReference>
<dbReference type="Pfam" id="PF17777">
    <property type="entry name" value="RL10P_insert"/>
    <property type="match status" value="1"/>
</dbReference>
<evidence type="ECO:0000256" key="1">
    <source>
        <dbReference type="ARBA" id="ARBA00004046"/>
    </source>
</evidence>
<dbReference type="FunFam" id="3.90.105.20:FF:000003">
    <property type="entry name" value="Ribosome assembly factor mrt4"/>
    <property type="match status" value="1"/>
</dbReference>
<dbReference type="InterPro" id="IPR043164">
    <property type="entry name" value="Ribosomal_uL10-like_insert_sf"/>
</dbReference>
<sequence length="228" mass="26295">MLEEANIFRNMPRSKRDKEISLTKVKKKTRESRNQLISEIRNAADKYPYIYLFDLENLRSKGFIEVRQHFKTNSRFFFGKNNVMSIALGKEPEGEHIEGIHKLSKLLKGQCALMFSVVSPKEVFKFFESFHQEDYARAGDIATTTIKLEAGPLTQFSFSMEPQLRKMGLPTSLEKGIITLIKEFVVCNEGDTLNPEQCKILKVFDYKMADFRLKVNAVFGKSEGLKVY</sequence>
<proteinExistence type="inferred from homology"/>
<comment type="function">
    <text evidence="1 6">Component of the ribosome assembly machinery. Nuclear paralog of the ribosomal protein P0, it binds pre-60S subunits at an early stage of assembly in the nucleolus, and is replaced by P0 in cytoplasmic pre-60S subunits and mature 80S ribosomes.</text>
</comment>
<dbReference type="GO" id="GO:0005730">
    <property type="term" value="C:nucleolus"/>
    <property type="evidence" value="ECO:0007669"/>
    <property type="project" value="UniProtKB-SubCell"/>
</dbReference>
<dbReference type="AlphaFoldDB" id="A0A0K0DY59"/>
<name>A0A0K0DY59_STRER</name>
<dbReference type="GO" id="GO:0000956">
    <property type="term" value="P:nuclear-transcribed mRNA catabolic process"/>
    <property type="evidence" value="ECO:0007669"/>
    <property type="project" value="TreeGrafter"/>
</dbReference>
<dbReference type="PANTHER" id="PTHR45841">
    <property type="entry name" value="MRNA TURNOVER PROTEIN 4 MRTO4"/>
    <property type="match status" value="1"/>
</dbReference>
<feature type="domain" description="Large ribosomal subunit protein uL10-like insertion" evidence="7">
    <location>
        <begin position="136"/>
        <end position="205"/>
    </location>
</feature>
<comment type="subunit">
    <text evidence="3 6">Associates with the pre-60S ribosomal particle.</text>
</comment>
<dbReference type="FunFam" id="3.30.70.1730:FF:000005">
    <property type="entry name" value="Ribosome assembly factor mrt4"/>
    <property type="match status" value="1"/>
</dbReference>
<dbReference type="InterPro" id="IPR051742">
    <property type="entry name" value="Ribosome_Assembly_uL10"/>
</dbReference>
<dbReference type="PANTHER" id="PTHR45841:SF1">
    <property type="entry name" value="MRNA TURNOVER PROTEIN 4 HOMOLOG"/>
    <property type="match status" value="1"/>
</dbReference>
<accession>A0A0K0DY59</accession>
<dbReference type="GO" id="GO:0006364">
    <property type="term" value="P:rRNA processing"/>
    <property type="evidence" value="ECO:0007669"/>
    <property type="project" value="TreeGrafter"/>
</dbReference>
<evidence type="ECO:0000256" key="2">
    <source>
        <dbReference type="ARBA" id="ARBA00008889"/>
    </source>
</evidence>
<dbReference type="SUPFAM" id="SSF160369">
    <property type="entry name" value="Ribosomal protein L10-like"/>
    <property type="match status" value="1"/>
</dbReference>
<dbReference type="InterPro" id="IPR033867">
    <property type="entry name" value="Mrt4"/>
</dbReference>